<gene>
    <name evidence="1" type="primary">Necator_chrIV.g15971</name>
    <name evidence="1" type="ORF">RB195_002676</name>
</gene>
<accession>A0ABR1DKC5</accession>
<evidence type="ECO:0000313" key="2">
    <source>
        <dbReference type="Proteomes" id="UP001303046"/>
    </source>
</evidence>
<dbReference type="Proteomes" id="UP001303046">
    <property type="component" value="Unassembled WGS sequence"/>
</dbReference>
<sequence>MAWEDRNPRKVYASLKQYSGKMKKCSPVLNIASGKAVGEGTFPNWRDHFKNLLNRSLSDSSWKRPPGGRRKFWTQVMKEDLKILGVGGQFGRDARLRRIWNSDEWIDSEQALAADREGWAELCSKATHLGEAGNRVRR</sequence>
<reference evidence="1 2" key="1">
    <citation type="submission" date="2023-08" db="EMBL/GenBank/DDBJ databases">
        <title>A Necator americanus chromosomal reference genome.</title>
        <authorList>
            <person name="Ilik V."/>
            <person name="Petrzelkova K.J."/>
            <person name="Pardy F."/>
            <person name="Fuh T."/>
            <person name="Niatou-Singa F.S."/>
            <person name="Gouil Q."/>
            <person name="Baker L."/>
            <person name="Ritchie M.E."/>
            <person name="Jex A.R."/>
            <person name="Gazzola D."/>
            <person name="Li H."/>
            <person name="Toshio Fujiwara R."/>
            <person name="Zhan B."/>
            <person name="Aroian R.V."/>
            <person name="Pafco B."/>
            <person name="Schwarz E.M."/>
        </authorList>
    </citation>
    <scope>NUCLEOTIDE SEQUENCE [LARGE SCALE GENOMIC DNA]</scope>
    <source>
        <strain evidence="1 2">Aroian</strain>
        <tissue evidence="1">Whole animal</tissue>
    </source>
</reference>
<comment type="caution">
    <text evidence="1">The sequence shown here is derived from an EMBL/GenBank/DDBJ whole genome shotgun (WGS) entry which is preliminary data.</text>
</comment>
<evidence type="ECO:0000313" key="1">
    <source>
        <dbReference type="EMBL" id="KAK6750849.1"/>
    </source>
</evidence>
<proteinExistence type="predicted"/>
<keyword evidence="2" id="KW-1185">Reference proteome</keyword>
<dbReference type="EMBL" id="JAVFWL010000004">
    <property type="protein sequence ID" value="KAK6750849.1"/>
    <property type="molecule type" value="Genomic_DNA"/>
</dbReference>
<organism evidence="1 2">
    <name type="scientific">Necator americanus</name>
    <name type="common">Human hookworm</name>
    <dbReference type="NCBI Taxonomy" id="51031"/>
    <lineage>
        <taxon>Eukaryota</taxon>
        <taxon>Metazoa</taxon>
        <taxon>Ecdysozoa</taxon>
        <taxon>Nematoda</taxon>
        <taxon>Chromadorea</taxon>
        <taxon>Rhabditida</taxon>
        <taxon>Rhabditina</taxon>
        <taxon>Rhabditomorpha</taxon>
        <taxon>Strongyloidea</taxon>
        <taxon>Ancylostomatidae</taxon>
        <taxon>Bunostominae</taxon>
        <taxon>Necator</taxon>
    </lineage>
</organism>
<name>A0ABR1DKC5_NECAM</name>
<protein>
    <submittedName>
        <fullName evidence="1">Uncharacterized protein</fullName>
    </submittedName>
</protein>